<keyword evidence="1" id="KW-1133">Transmembrane helix</keyword>
<name>D1BAM6_SANKS</name>
<evidence type="ECO:0000313" key="3">
    <source>
        <dbReference type="Proteomes" id="UP000000322"/>
    </source>
</evidence>
<proteinExistence type="predicted"/>
<organism evidence="2 3">
    <name type="scientific">Sanguibacter keddieii (strain ATCC 51767 / DSM 10542 / NCFB 3025 / ST-74)</name>
    <dbReference type="NCBI Taxonomy" id="446469"/>
    <lineage>
        <taxon>Bacteria</taxon>
        <taxon>Bacillati</taxon>
        <taxon>Actinomycetota</taxon>
        <taxon>Actinomycetes</taxon>
        <taxon>Micrococcales</taxon>
        <taxon>Sanguibacteraceae</taxon>
        <taxon>Sanguibacter</taxon>
    </lineage>
</organism>
<dbReference type="EMBL" id="CP001819">
    <property type="protein sequence ID" value="ACZ20577.1"/>
    <property type="molecule type" value="Genomic_DNA"/>
</dbReference>
<reference evidence="2 3" key="1">
    <citation type="journal article" date="2009" name="Stand. Genomic Sci.">
        <title>Complete genome sequence of Sanguibacter keddieii type strain (ST-74).</title>
        <authorList>
            <person name="Ivanova N."/>
            <person name="Sikorski J."/>
            <person name="Sims D."/>
            <person name="Brettin T."/>
            <person name="Detter J.C."/>
            <person name="Han C."/>
            <person name="Lapidus A."/>
            <person name="Copeland A."/>
            <person name="Glavina Del Rio T."/>
            <person name="Nolan M."/>
            <person name="Chen F."/>
            <person name="Lucas S."/>
            <person name="Tice H."/>
            <person name="Cheng J.F."/>
            <person name="Bruce D."/>
            <person name="Goodwin L."/>
            <person name="Pitluck S."/>
            <person name="Pati A."/>
            <person name="Mavromatis K."/>
            <person name="Chen A."/>
            <person name="Palaniappan K."/>
            <person name="D'haeseleer P."/>
            <person name="Chain P."/>
            <person name="Bristow J."/>
            <person name="Eisen J.A."/>
            <person name="Markowitz V."/>
            <person name="Hugenholtz P."/>
            <person name="Goker M."/>
            <person name="Pukall R."/>
            <person name="Klenk H.P."/>
            <person name="Kyrpides N.C."/>
        </authorList>
    </citation>
    <scope>NUCLEOTIDE SEQUENCE [LARGE SCALE GENOMIC DNA]</scope>
    <source>
        <strain evidence="3">ATCC 51767 / DSM 10542 / NCFB 3025 / ST-74</strain>
    </source>
</reference>
<protein>
    <submittedName>
        <fullName evidence="2">Uncharacterized protein</fullName>
    </submittedName>
</protein>
<dbReference type="AlphaFoldDB" id="D1BAM6"/>
<feature type="transmembrane region" description="Helical" evidence="1">
    <location>
        <begin position="56"/>
        <end position="76"/>
    </location>
</feature>
<feature type="transmembrane region" description="Helical" evidence="1">
    <location>
        <begin position="17"/>
        <end position="36"/>
    </location>
</feature>
<accession>D1BAM6</accession>
<evidence type="ECO:0000256" key="1">
    <source>
        <dbReference type="SAM" id="Phobius"/>
    </source>
</evidence>
<evidence type="ECO:0000313" key="2">
    <source>
        <dbReference type="EMBL" id="ACZ20577.1"/>
    </source>
</evidence>
<dbReference type="HOGENOM" id="CLU_1299019_0_0_11"/>
<feature type="transmembrane region" description="Helical" evidence="1">
    <location>
        <begin position="97"/>
        <end position="119"/>
    </location>
</feature>
<keyword evidence="3" id="KW-1185">Reference proteome</keyword>
<gene>
    <name evidence="2" type="ordered locus">Sked_06170</name>
</gene>
<keyword evidence="1" id="KW-0472">Membrane</keyword>
<sequence>MLSERELATRGRRRDRWWLVGLGAWCGAVVWCWGVTVGRARTVARVDDTWVMWWHLAPVLALLGAMCLGVAAALSLRTGALRRAELRVLPRSRRRTGRTVATVAGAALLTVTLAVVASLQGETVVTVLGPSSPGGCTVVVEESRGLMSGSGRVGVLGEGGWVPDWQGTYGSDDGYRPFTDGGYELTWRGAEADVALVDPSQPTGPQAWRVSC</sequence>
<dbReference type="Proteomes" id="UP000000322">
    <property type="component" value="Chromosome"/>
</dbReference>
<dbReference type="KEGG" id="ske:Sked_06170"/>
<keyword evidence="1" id="KW-0812">Transmembrane</keyword>